<feature type="transmembrane region" description="Helical" evidence="5">
    <location>
        <begin position="93"/>
        <end position="113"/>
    </location>
</feature>
<feature type="transmembrane region" description="Helical" evidence="5">
    <location>
        <begin position="69"/>
        <end position="87"/>
    </location>
</feature>
<feature type="transmembrane region" description="Helical" evidence="5">
    <location>
        <begin position="243"/>
        <end position="263"/>
    </location>
</feature>
<dbReference type="RefSeq" id="WP_370878473.1">
    <property type="nucleotide sequence ID" value="NZ_JAUSVF010000001.1"/>
</dbReference>
<sequence length="425" mass="46809">MSALADSPVPGFRPQTAKVTMTGSAMVTFAVFLSGFVIAEPAPYEVFMAVLIGLWALFGLRISRHVAPLLALLILFMVGGILSLTVMDDLDTGPMYMAVSGFLALSAVFFAAIIEARHERLTLIFNAWVAAAVITALLGILGYFGAIPGGEQFTLYDRAKGAFQDPNVFGPFLVAPSLYLIHGLLTERLTRAPLKVVGILLMAFGLFLSFSRAAWALYLFCACALILIMMLKQRTGAFRLKILVLTLSGGILMIGALVVALQIPQIADLFSSRTQLVQDYDGGHLGRFERHRIGLLMSMEKPLGIGPMVFSKIFPEDEHNIWLKSLTSYGWLGFVCYVTLICWTITIGFRFLLLDRPWQPALMISWIVVIGHTAIGNVIDTDHWRHFYMLLGIVWGCGALEMRHRARLGMRIKAARSGEPKGHIA</sequence>
<feature type="transmembrane region" description="Helical" evidence="5">
    <location>
        <begin position="44"/>
        <end position="62"/>
    </location>
</feature>
<evidence type="ECO:0000259" key="6">
    <source>
        <dbReference type="Pfam" id="PF04932"/>
    </source>
</evidence>
<keyword evidence="8" id="KW-1185">Reference proteome</keyword>
<keyword evidence="2 5" id="KW-0812">Transmembrane</keyword>
<comment type="subcellular location">
    <subcellularLocation>
        <location evidence="1">Membrane</location>
        <topology evidence="1">Multi-pass membrane protein</topology>
    </subcellularLocation>
</comment>
<feature type="transmembrane region" description="Helical" evidence="5">
    <location>
        <begin position="168"/>
        <end position="185"/>
    </location>
</feature>
<evidence type="ECO:0000313" key="8">
    <source>
        <dbReference type="Proteomes" id="UP001230207"/>
    </source>
</evidence>
<keyword evidence="4 5" id="KW-0472">Membrane</keyword>
<dbReference type="Proteomes" id="UP001230207">
    <property type="component" value="Unassembled WGS sequence"/>
</dbReference>
<evidence type="ECO:0000256" key="4">
    <source>
        <dbReference type="ARBA" id="ARBA00023136"/>
    </source>
</evidence>
<organism evidence="7 8">
    <name type="scientific">Pararhizobium capsulatum DSM 1112</name>
    <dbReference type="NCBI Taxonomy" id="1121113"/>
    <lineage>
        <taxon>Bacteria</taxon>
        <taxon>Pseudomonadati</taxon>
        <taxon>Pseudomonadota</taxon>
        <taxon>Alphaproteobacteria</taxon>
        <taxon>Hyphomicrobiales</taxon>
        <taxon>Rhizobiaceae</taxon>
        <taxon>Rhizobium/Agrobacterium group</taxon>
        <taxon>Pararhizobium</taxon>
    </lineage>
</organism>
<dbReference type="PANTHER" id="PTHR37422">
    <property type="entry name" value="TEICHURONIC ACID BIOSYNTHESIS PROTEIN TUAE"/>
    <property type="match status" value="1"/>
</dbReference>
<evidence type="ECO:0000256" key="2">
    <source>
        <dbReference type="ARBA" id="ARBA00022692"/>
    </source>
</evidence>
<comment type="caution">
    <text evidence="7">The sequence shown here is derived from an EMBL/GenBank/DDBJ whole genome shotgun (WGS) entry which is preliminary data.</text>
</comment>
<dbReference type="EMBL" id="JAUSVF010000001">
    <property type="protein sequence ID" value="MDQ0319860.1"/>
    <property type="molecule type" value="Genomic_DNA"/>
</dbReference>
<feature type="transmembrane region" description="Helical" evidence="5">
    <location>
        <begin position="192"/>
        <end position="209"/>
    </location>
</feature>
<dbReference type="Pfam" id="PF04932">
    <property type="entry name" value="Wzy_C"/>
    <property type="match status" value="1"/>
</dbReference>
<proteinExistence type="predicted"/>
<keyword evidence="7" id="KW-0436">Ligase</keyword>
<dbReference type="GO" id="GO:0016874">
    <property type="term" value="F:ligase activity"/>
    <property type="evidence" value="ECO:0007669"/>
    <property type="project" value="UniProtKB-KW"/>
</dbReference>
<feature type="transmembrane region" description="Helical" evidence="5">
    <location>
        <begin position="385"/>
        <end position="402"/>
    </location>
</feature>
<dbReference type="PANTHER" id="PTHR37422:SF21">
    <property type="entry name" value="EXOQ-LIKE PROTEIN"/>
    <property type="match status" value="1"/>
</dbReference>
<gene>
    <name evidence="7" type="ORF">QO002_001998</name>
</gene>
<feature type="transmembrane region" description="Helical" evidence="5">
    <location>
        <begin position="125"/>
        <end position="148"/>
    </location>
</feature>
<accession>A0ABU0BNM1</accession>
<feature type="transmembrane region" description="Helical" evidence="5">
    <location>
        <begin position="329"/>
        <end position="353"/>
    </location>
</feature>
<dbReference type="InterPro" id="IPR051533">
    <property type="entry name" value="WaaL-like"/>
</dbReference>
<feature type="domain" description="O-antigen ligase-related" evidence="6">
    <location>
        <begin position="198"/>
        <end position="338"/>
    </location>
</feature>
<protein>
    <submittedName>
        <fullName evidence="7">O-antigen ligase</fullName>
    </submittedName>
</protein>
<keyword evidence="3 5" id="KW-1133">Transmembrane helix</keyword>
<evidence type="ECO:0000313" key="7">
    <source>
        <dbReference type="EMBL" id="MDQ0319860.1"/>
    </source>
</evidence>
<dbReference type="InterPro" id="IPR007016">
    <property type="entry name" value="O-antigen_ligase-rel_domated"/>
</dbReference>
<reference evidence="7 8" key="1">
    <citation type="submission" date="2023-07" db="EMBL/GenBank/DDBJ databases">
        <title>Genomic Encyclopedia of Type Strains, Phase IV (KMG-IV): sequencing the most valuable type-strain genomes for metagenomic binning, comparative biology and taxonomic classification.</title>
        <authorList>
            <person name="Goeker M."/>
        </authorList>
    </citation>
    <scope>NUCLEOTIDE SEQUENCE [LARGE SCALE GENOMIC DNA]</scope>
    <source>
        <strain evidence="7 8">DSM 1112</strain>
    </source>
</reference>
<feature type="transmembrane region" description="Helical" evidence="5">
    <location>
        <begin position="215"/>
        <end position="231"/>
    </location>
</feature>
<evidence type="ECO:0000256" key="3">
    <source>
        <dbReference type="ARBA" id="ARBA00022989"/>
    </source>
</evidence>
<name>A0ABU0BNM1_9HYPH</name>
<evidence type="ECO:0000256" key="5">
    <source>
        <dbReference type="SAM" id="Phobius"/>
    </source>
</evidence>
<evidence type="ECO:0000256" key="1">
    <source>
        <dbReference type="ARBA" id="ARBA00004141"/>
    </source>
</evidence>
<feature type="transmembrane region" description="Helical" evidence="5">
    <location>
        <begin position="360"/>
        <end position="379"/>
    </location>
</feature>